<dbReference type="InterPro" id="IPR001881">
    <property type="entry name" value="EGF-like_Ca-bd_dom"/>
</dbReference>
<keyword evidence="9" id="KW-0812">Transmembrane</keyword>
<evidence type="ECO:0000256" key="7">
    <source>
        <dbReference type="PROSITE-ProRule" id="PRU00076"/>
    </source>
</evidence>
<dbReference type="SUPFAM" id="SSF49899">
    <property type="entry name" value="Concanavalin A-like lectins/glucanases"/>
    <property type="match status" value="1"/>
</dbReference>
<dbReference type="FunFam" id="2.10.25.10:FF:000172">
    <property type="entry name" value="FAT atypical cadherin 3"/>
    <property type="match status" value="1"/>
</dbReference>
<dbReference type="InterPro" id="IPR018097">
    <property type="entry name" value="EGF_Ca-bd_CS"/>
</dbReference>
<dbReference type="OMA" id="XIVDGKL"/>
<dbReference type="GO" id="GO:0009887">
    <property type="term" value="P:animal organ morphogenesis"/>
    <property type="evidence" value="ECO:0007669"/>
    <property type="project" value="UniProtKB-ARBA"/>
</dbReference>
<name>A0A3Q4MKK9_NEOBR</name>
<evidence type="ECO:0000256" key="5">
    <source>
        <dbReference type="ARBA" id="ARBA00023157"/>
    </source>
</evidence>
<feature type="domain" description="Ig-like" evidence="12">
    <location>
        <begin position="613"/>
        <end position="730"/>
    </location>
</feature>
<feature type="domain" description="EGF-like" evidence="11">
    <location>
        <begin position="389"/>
        <end position="426"/>
    </location>
</feature>
<evidence type="ECO:0000259" key="11">
    <source>
        <dbReference type="PROSITE" id="PS50026"/>
    </source>
</evidence>
<dbReference type="Proteomes" id="UP000261580">
    <property type="component" value="Unassembled WGS sequence"/>
</dbReference>
<dbReference type="GO" id="GO:0048667">
    <property type="term" value="P:cell morphogenesis involved in neuron differentiation"/>
    <property type="evidence" value="ECO:0007669"/>
    <property type="project" value="UniProtKB-ARBA"/>
</dbReference>
<comment type="caution">
    <text evidence="7">Lacks conserved residue(s) required for the propagation of feature annotation.</text>
</comment>
<dbReference type="Pfam" id="PF07645">
    <property type="entry name" value="EGF_CA"/>
    <property type="match status" value="1"/>
</dbReference>
<keyword evidence="1" id="KW-0217">Developmental protein</keyword>
<dbReference type="InterPro" id="IPR013320">
    <property type="entry name" value="ConA-like_dom_sf"/>
</dbReference>
<keyword evidence="9" id="KW-0472">Membrane</keyword>
<feature type="domain" description="EGF-like" evidence="11">
    <location>
        <begin position="428"/>
        <end position="464"/>
    </location>
</feature>
<dbReference type="PROSITE" id="PS01187">
    <property type="entry name" value="EGF_CA"/>
    <property type="match status" value="1"/>
</dbReference>
<keyword evidence="6" id="KW-0325">Glycoprotein</keyword>
<dbReference type="GO" id="GO:0001764">
    <property type="term" value="P:neuron migration"/>
    <property type="evidence" value="ECO:0007669"/>
    <property type="project" value="UniProtKB-ARBA"/>
</dbReference>
<dbReference type="SMART" id="SM00179">
    <property type="entry name" value="EGF_CA"/>
    <property type="match status" value="3"/>
</dbReference>
<dbReference type="GO" id="GO:0048646">
    <property type="term" value="P:anatomical structure formation involved in morphogenesis"/>
    <property type="evidence" value="ECO:0007669"/>
    <property type="project" value="UniProtKB-ARBA"/>
</dbReference>
<dbReference type="SMART" id="SM00181">
    <property type="entry name" value="EGF"/>
    <property type="match status" value="3"/>
</dbReference>
<dbReference type="PROSITE" id="PS50025">
    <property type="entry name" value="LAM_G_DOMAIN"/>
    <property type="match status" value="1"/>
</dbReference>
<protein>
    <submittedName>
        <fullName evidence="13">Uncharacterized protein</fullName>
    </submittedName>
</protein>
<feature type="region of interest" description="Disordered" evidence="8">
    <location>
        <begin position="600"/>
        <end position="636"/>
    </location>
</feature>
<feature type="domain" description="Laminin G" evidence="10">
    <location>
        <begin position="205"/>
        <end position="386"/>
    </location>
</feature>
<reference evidence="13" key="2">
    <citation type="submission" date="2025-09" db="UniProtKB">
        <authorList>
            <consortium name="Ensembl"/>
        </authorList>
    </citation>
    <scope>IDENTIFICATION</scope>
</reference>
<dbReference type="InterPro" id="IPR001791">
    <property type="entry name" value="Laminin_G"/>
</dbReference>
<dbReference type="PROSITE" id="PS50835">
    <property type="entry name" value="IG_LIKE"/>
    <property type="match status" value="1"/>
</dbReference>
<dbReference type="CDD" id="cd00110">
    <property type="entry name" value="LamG"/>
    <property type="match status" value="1"/>
</dbReference>
<dbReference type="SMART" id="SM00282">
    <property type="entry name" value="LamG"/>
    <property type="match status" value="1"/>
</dbReference>
<dbReference type="PROSITE" id="PS01186">
    <property type="entry name" value="EGF_2"/>
    <property type="match status" value="2"/>
</dbReference>
<sequence length="748" mass="79662">MLRSALTLRFNLLSPEDLLSRYLSQIKLTLRGLGGWKWSPGQQDPLHILCVQPVMGTSDVDLLLAMERPETPGSGRMGVFYSQQELSAKLEEGAAQGQIRGVLAGAVVVSSTCSGELECGDRVCENTLVMDGSSPVTYSTERVSLVSPTFSRKETCTCPGGTCPTPVELCEGQSCPADMQCVRSGPTAPSVCQCQPERLDDCAGQTSLSFSGNSYIKYRVTASGQSGEMKLGLRIRTLQRRGVIMFTRVNPCTMLKIEGGRLWFQLDCDNTLGIMGISGRPINDGLWHAVTLELTMNYTLLSLDDSYVERRRAARAPVRLWPLAPDSSFFFGAQVRPLNGQGERPAQDGFQGCLGSLMLNGNELPLQNKRSRYAEIAGLSEVKLGCVLYPDPCVSQPCLNGAICSSLPSGGFMCTCSVGFTGGRCEIELTSCMPNPCQNGGDCKPVGSAFLCGCPPGLGGLICDDDVNECDQEACGNGGECVNTFGSFYCNCSEGYEGQLCDDLTPVLNILGPLSYVGPGEIIGIGVLAFVIIFLLILFIVFRKKIKFRKDSDPGPGIQTGMGISAISTETSYMLHKTGMGAEGIEFKAVRVSGSPATTSTYGEVGGSSVGPPQVMVRPTAHSPLPGGLSGDRTTSSEGSQVCIACMANRRGVAVCSVAPNLPSASACRSEHSPAHKVSWEEVSELADGLGCLSDSTSEEHSLSSYTSESFDDNGKTLILKLTKAHFNCQKFVGNVPRTSTFFGPPSF</sequence>
<dbReference type="GO" id="GO:0016358">
    <property type="term" value="P:dendrite development"/>
    <property type="evidence" value="ECO:0007669"/>
    <property type="project" value="UniProtKB-ARBA"/>
</dbReference>
<reference evidence="13" key="1">
    <citation type="submission" date="2025-08" db="UniProtKB">
        <authorList>
            <consortium name="Ensembl"/>
        </authorList>
    </citation>
    <scope>IDENTIFICATION</scope>
</reference>
<feature type="disulfide bond" evidence="7">
    <location>
        <begin position="454"/>
        <end position="463"/>
    </location>
</feature>
<keyword evidence="9" id="KW-1133">Transmembrane helix</keyword>
<evidence type="ECO:0000256" key="9">
    <source>
        <dbReference type="SAM" id="Phobius"/>
    </source>
</evidence>
<feature type="disulfide bond" evidence="7">
    <location>
        <begin position="416"/>
        <end position="425"/>
    </location>
</feature>
<dbReference type="InterPro" id="IPR000152">
    <property type="entry name" value="EGF-type_Asp/Asn_hydroxyl_site"/>
</dbReference>
<evidence type="ECO:0000256" key="4">
    <source>
        <dbReference type="ARBA" id="ARBA00022737"/>
    </source>
</evidence>
<dbReference type="Ensembl" id="ENSNBRT00000013347.1">
    <property type="protein sequence ID" value="ENSNBRP00000012979.1"/>
    <property type="gene ID" value="ENSNBRG00000010064.1"/>
</dbReference>
<keyword evidence="4" id="KW-0677">Repeat</keyword>
<evidence type="ECO:0000256" key="8">
    <source>
        <dbReference type="SAM" id="MobiDB-lite"/>
    </source>
</evidence>
<dbReference type="GO" id="GO:0005112">
    <property type="term" value="F:Notch binding"/>
    <property type="evidence" value="ECO:0007669"/>
    <property type="project" value="TreeGrafter"/>
</dbReference>
<evidence type="ECO:0000256" key="1">
    <source>
        <dbReference type="ARBA" id="ARBA00022473"/>
    </source>
</evidence>
<dbReference type="SUPFAM" id="SSF57196">
    <property type="entry name" value="EGF/Laminin"/>
    <property type="match status" value="3"/>
</dbReference>
<organism evidence="13 14">
    <name type="scientific">Neolamprologus brichardi</name>
    <name type="common">Fairy cichlid</name>
    <name type="synonym">Lamprologus brichardi</name>
    <dbReference type="NCBI Taxonomy" id="32507"/>
    <lineage>
        <taxon>Eukaryota</taxon>
        <taxon>Metazoa</taxon>
        <taxon>Chordata</taxon>
        <taxon>Craniata</taxon>
        <taxon>Vertebrata</taxon>
        <taxon>Euteleostomi</taxon>
        <taxon>Actinopterygii</taxon>
        <taxon>Neopterygii</taxon>
        <taxon>Teleostei</taxon>
        <taxon>Neoteleostei</taxon>
        <taxon>Acanthomorphata</taxon>
        <taxon>Ovalentaria</taxon>
        <taxon>Cichlomorphae</taxon>
        <taxon>Cichliformes</taxon>
        <taxon>Cichlidae</taxon>
        <taxon>African cichlids</taxon>
        <taxon>Pseudocrenilabrinae</taxon>
        <taxon>Lamprologini</taxon>
        <taxon>Neolamprologus</taxon>
    </lineage>
</organism>
<evidence type="ECO:0000259" key="12">
    <source>
        <dbReference type="PROSITE" id="PS50835"/>
    </source>
</evidence>
<dbReference type="PANTHER" id="PTHR12916">
    <property type="entry name" value="CYTOCHROME C OXIDASE POLYPEPTIDE VIC-2"/>
    <property type="match status" value="1"/>
</dbReference>
<dbReference type="AlphaFoldDB" id="A0A3Q4MKK9"/>
<dbReference type="GO" id="GO:0007219">
    <property type="term" value="P:Notch signaling pathway"/>
    <property type="evidence" value="ECO:0007669"/>
    <property type="project" value="TreeGrafter"/>
</dbReference>
<dbReference type="InterPro" id="IPR007110">
    <property type="entry name" value="Ig-like_dom"/>
</dbReference>
<keyword evidence="2 7" id="KW-0245">EGF-like domain</keyword>
<keyword evidence="5 7" id="KW-1015">Disulfide bond</keyword>
<proteinExistence type="predicted"/>
<dbReference type="Pfam" id="PF00008">
    <property type="entry name" value="EGF"/>
    <property type="match status" value="1"/>
</dbReference>
<dbReference type="Gene3D" id="2.10.25.10">
    <property type="entry name" value="Laminin"/>
    <property type="match status" value="3"/>
</dbReference>
<feature type="transmembrane region" description="Helical" evidence="9">
    <location>
        <begin position="522"/>
        <end position="542"/>
    </location>
</feature>
<dbReference type="CDD" id="cd00054">
    <property type="entry name" value="EGF_CA"/>
    <property type="match status" value="3"/>
</dbReference>
<dbReference type="GO" id="GO:0005509">
    <property type="term" value="F:calcium ion binding"/>
    <property type="evidence" value="ECO:0007669"/>
    <property type="project" value="InterPro"/>
</dbReference>
<evidence type="ECO:0000313" key="13">
    <source>
        <dbReference type="Ensembl" id="ENSNBRP00000012979.1"/>
    </source>
</evidence>
<dbReference type="GO" id="GO:0043005">
    <property type="term" value="C:neuron projection"/>
    <property type="evidence" value="ECO:0007669"/>
    <property type="project" value="UniProtKB-ARBA"/>
</dbReference>
<evidence type="ECO:0000259" key="10">
    <source>
        <dbReference type="PROSITE" id="PS50025"/>
    </source>
</evidence>
<dbReference type="PANTHER" id="PTHR12916:SF4">
    <property type="entry name" value="UNINFLATABLE, ISOFORM C"/>
    <property type="match status" value="1"/>
</dbReference>
<dbReference type="InterPro" id="IPR049883">
    <property type="entry name" value="NOTCH1_EGF-like"/>
</dbReference>
<evidence type="ECO:0000256" key="6">
    <source>
        <dbReference type="ARBA" id="ARBA00023180"/>
    </source>
</evidence>
<dbReference type="PROSITE" id="PS50026">
    <property type="entry name" value="EGF_3"/>
    <property type="match status" value="3"/>
</dbReference>
<evidence type="ECO:0000256" key="3">
    <source>
        <dbReference type="ARBA" id="ARBA00022729"/>
    </source>
</evidence>
<dbReference type="Gene3D" id="2.60.120.200">
    <property type="match status" value="1"/>
</dbReference>
<accession>A0A3Q4MKK9</accession>
<evidence type="ECO:0000313" key="14">
    <source>
        <dbReference type="Proteomes" id="UP000261580"/>
    </source>
</evidence>
<feature type="disulfide bond" evidence="7">
    <location>
        <begin position="492"/>
        <end position="501"/>
    </location>
</feature>
<dbReference type="GeneTree" id="ENSGT00940000154981"/>
<dbReference type="Pfam" id="PF02210">
    <property type="entry name" value="Laminin_G_2"/>
    <property type="match status" value="1"/>
</dbReference>
<keyword evidence="3" id="KW-0732">Signal</keyword>
<feature type="domain" description="EGF-like" evidence="11">
    <location>
        <begin position="466"/>
        <end position="502"/>
    </location>
</feature>
<dbReference type="InterPro" id="IPR000742">
    <property type="entry name" value="EGF"/>
</dbReference>
<keyword evidence="14" id="KW-1185">Reference proteome</keyword>
<evidence type="ECO:0000256" key="2">
    <source>
        <dbReference type="ARBA" id="ARBA00022536"/>
    </source>
</evidence>
<dbReference type="PROSITE" id="PS00022">
    <property type="entry name" value="EGF_1"/>
    <property type="match status" value="3"/>
</dbReference>
<dbReference type="STRING" id="32507.ENSNBRP00000012979"/>
<dbReference type="PROSITE" id="PS00010">
    <property type="entry name" value="ASX_HYDROXYL"/>
    <property type="match status" value="1"/>
</dbReference>